<dbReference type="Pfam" id="PF02823">
    <property type="entry name" value="ATP-synt_DE_N"/>
    <property type="match status" value="1"/>
</dbReference>
<keyword evidence="14" id="KW-1185">Reference proteome</keyword>
<dbReference type="InterPro" id="IPR001469">
    <property type="entry name" value="ATP_synth_F1_dsu/esu"/>
</dbReference>
<dbReference type="RefSeq" id="WP_114645144.1">
    <property type="nucleotide sequence ID" value="NZ_QQNH01000005.1"/>
</dbReference>
<dbReference type="PANTHER" id="PTHR13822">
    <property type="entry name" value="ATP SYNTHASE DELTA/EPSILON CHAIN"/>
    <property type="match status" value="1"/>
</dbReference>
<evidence type="ECO:0000256" key="6">
    <source>
        <dbReference type="ARBA" id="ARBA00023065"/>
    </source>
</evidence>
<evidence type="ECO:0000256" key="9">
    <source>
        <dbReference type="ARBA" id="ARBA00023310"/>
    </source>
</evidence>
<keyword evidence="9 10" id="KW-0066">ATP synthesis</keyword>
<evidence type="ECO:0000313" key="13">
    <source>
        <dbReference type="EMBL" id="RDE09597.1"/>
    </source>
</evidence>
<reference evidence="14" key="1">
    <citation type="submission" date="2018-07" db="EMBL/GenBank/DDBJ databases">
        <authorList>
            <person name="Liu B.-T."/>
            <person name="Du Z."/>
        </authorList>
    </citation>
    <scope>NUCLEOTIDE SEQUENCE [LARGE SCALE GENOMIC DNA]</scope>
    <source>
        <strain evidence="14">XYN52</strain>
    </source>
</reference>
<evidence type="ECO:0000256" key="2">
    <source>
        <dbReference type="ARBA" id="ARBA00004184"/>
    </source>
</evidence>
<evidence type="ECO:0000256" key="3">
    <source>
        <dbReference type="ARBA" id="ARBA00005712"/>
    </source>
</evidence>
<dbReference type="GO" id="GO:0045259">
    <property type="term" value="C:proton-transporting ATP synthase complex"/>
    <property type="evidence" value="ECO:0007669"/>
    <property type="project" value="UniProtKB-KW"/>
</dbReference>
<dbReference type="NCBIfam" id="NF001851">
    <property type="entry name" value="PRK00571.2-4"/>
    <property type="match status" value="1"/>
</dbReference>
<keyword evidence="8 10" id="KW-0139">CF(1)</keyword>
<dbReference type="PANTHER" id="PTHR13822:SF10">
    <property type="entry name" value="ATP SYNTHASE EPSILON CHAIN, CHLOROPLASTIC"/>
    <property type="match status" value="1"/>
</dbReference>
<evidence type="ECO:0000313" key="14">
    <source>
        <dbReference type="Proteomes" id="UP000253759"/>
    </source>
</evidence>
<keyword evidence="6 10" id="KW-0406">Ion transport</keyword>
<evidence type="ECO:0000256" key="10">
    <source>
        <dbReference type="HAMAP-Rule" id="MF_00530"/>
    </source>
</evidence>
<dbReference type="OrthoDB" id="9799969at2"/>
<dbReference type="Gene3D" id="2.60.15.10">
    <property type="entry name" value="F0F1 ATP synthase delta/epsilon subunit, N-terminal"/>
    <property type="match status" value="1"/>
</dbReference>
<comment type="subcellular location">
    <subcellularLocation>
        <location evidence="10">Cell membrane</location>
        <topology evidence="10">Peripheral membrane protein</topology>
    </subcellularLocation>
    <subcellularLocation>
        <location evidence="2">Endomembrane system</location>
        <topology evidence="2">Peripheral membrane protein</topology>
    </subcellularLocation>
</comment>
<dbReference type="CDD" id="cd12152">
    <property type="entry name" value="F1-ATPase_delta"/>
    <property type="match status" value="1"/>
</dbReference>
<comment type="function">
    <text evidence="1 10">Produces ATP from ADP in the presence of a proton gradient across the membrane.</text>
</comment>
<dbReference type="GO" id="GO:0005886">
    <property type="term" value="C:plasma membrane"/>
    <property type="evidence" value="ECO:0007669"/>
    <property type="project" value="UniProtKB-SubCell"/>
</dbReference>
<evidence type="ECO:0000259" key="12">
    <source>
        <dbReference type="Pfam" id="PF02823"/>
    </source>
</evidence>
<dbReference type="HAMAP" id="MF_00530">
    <property type="entry name" value="ATP_synth_epsil_bac"/>
    <property type="match status" value="1"/>
</dbReference>
<dbReference type="GO" id="GO:0012505">
    <property type="term" value="C:endomembrane system"/>
    <property type="evidence" value="ECO:0007669"/>
    <property type="project" value="UniProtKB-SubCell"/>
</dbReference>
<keyword evidence="7 10" id="KW-0472">Membrane</keyword>
<evidence type="ECO:0000256" key="5">
    <source>
        <dbReference type="ARBA" id="ARBA00022781"/>
    </source>
</evidence>
<dbReference type="AlphaFoldDB" id="A0A369W6D6"/>
<feature type="domain" description="ATP synthase F1 complex delta/epsilon subunit N-terminal" evidence="12">
    <location>
        <begin position="6"/>
        <end position="84"/>
    </location>
</feature>
<accession>A0A369W6D6</accession>
<evidence type="ECO:0000256" key="4">
    <source>
        <dbReference type="ARBA" id="ARBA00022448"/>
    </source>
</evidence>
<sequence length="140" mass="14686">MAEGVKVEIVSPEVLVLSAEARSVTVPGTEGYLTVLGPHAPLMTTLKPGFVTVTDTSGSARSFFVGGGFADISDAGVTILAEEARPASDFGRTEIEARIAEAQKALDAASEIEDKQTAQNRLDIWKNLLLESAALSSTVH</sequence>
<organism evidence="13 14">
    <name type="scientific">Pelagibacterium lacus</name>
    <dbReference type="NCBI Taxonomy" id="2282655"/>
    <lineage>
        <taxon>Bacteria</taxon>
        <taxon>Pseudomonadati</taxon>
        <taxon>Pseudomonadota</taxon>
        <taxon>Alphaproteobacteria</taxon>
        <taxon>Hyphomicrobiales</taxon>
        <taxon>Devosiaceae</taxon>
        <taxon>Pelagibacterium</taxon>
    </lineage>
</organism>
<dbReference type="InterPro" id="IPR020546">
    <property type="entry name" value="ATP_synth_F1_dsu/esu_N"/>
</dbReference>
<comment type="caution">
    <text evidence="13">The sequence shown here is derived from an EMBL/GenBank/DDBJ whole genome shotgun (WGS) entry which is preliminary data.</text>
</comment>
<comment type="subunit">
    <text evidence="10 11">F-type ATPases have 2 components, CF(1) - the catalytic core - and CF(0) - the membrane proton channel. CF(1) has five subunits: alpha(3), beta(3), gamma(1), delta(1), epsilon(1). CF(0) has three main subunits: a, b and c.</text>
</comment>
<evidence type="ECO:0000256" key="7">
    <source>
        <dbReference type="ARBA" id="ARBA00023136"/>
    </source>
</evidence>
<evidence type="ECO:0000256" key="8">
    <source>
        <dbReference type="ARBA" id="ARBA00023196"/>
    </source>
</evidence>
<gene>
    <name evidence="10" type="primary">atpC</name>
    <name evidence="13" type="ORF">DVH29_05415</name>
</gene>
<keyword evidence="10" id="KW-1003">Cell membrane</keyword>
<dbReference type="InterPro" id="IPR036771">
    <property type="entry name" value="ATPsynth_dsu/esu_N"/>
</dbReference>
<dbReference type="Proteomes" id="UP000253759">
    <property type="component" value="Unassembled WGS sequence"/>
</dbReference>
<comment type="similarity">
    <text evidence="3 10 11">Belongs to the ATPase epsilon chain family.</text>
</comment>
<dbReference type="SUPFAM" id="SSF51344">
    <property type="entry name" value="Epsilon subunit of F1F0-ATP synthase N-terminal domain"/>
    <property type="match status" value="1"/>
</dbReference>
<dbReference type="GO" id="GO:0005524">
    <property type="term" value="F:ATP binding"/>
    <property type="evidence" value="ECO:0007669"/>
    <property type="project" value="UniProtKB-UniRule"/>
</dbReference>
<keyword evidence="5 10" id="KW-0375">Hydrogen ion transport</keyword>
<proteinExistence type="inferred from homology"/>
<dbReference type="EMBL" id="QQNH01000005">
    <property type="protein sequence ID" value="RDE09597.1"/>
    <property type="molecule type" value="Genomic_DNA"/>
</dbReference>
<dbReference type="GO" id="GO:0046933">
    <property type="term" value="F:proton-transporting ATP synthase activity, rotational mechanism"/>
    <property type="evidence" value="ECO:0007669"/>
    <property type="project" value="UniProtKB-UniRule"/>
</dbReference>
<protein>
    <recommendedName>
        <fullName evidence="10">ATP synthase epsilon chain</fullName>
    </recommendedName>
    <alternativeName>
        <fullName evidence="10">ATP synthase F1 sector epsilon subunit</fullName>
    </alternativeName>
    <alternativeName>
        <fullName evidence="10">F-ATPase epsilon subunit</fullName>
    </alternativeName>
</protein>
<evidence type="ECO:0000256" key="1">
    <source>
        <dbReference type="ARBA" id="ARBA00003543"/>
    </source>
</evidence>
<dbReference type="NCBIfam" id="TIGR01216">
    <property type="entry name" value="ATP_synt_epsi"/>
    <property type="match status" value="1"/>
</dbReference>
<keyword evidence="4 10" id="KW-0813">Transport</keyword>
<name>A0A369W6D6_9HYPH</name>
<evidence type="ECO:0000256" key="11">
    <source>
        <dbReference type="RuleBase" id="RU003656"/>
    </source>
</evidence>